<evidence type="ECO:0000313" key="3">
    <source>
        <dbReference type="Proteomes" id="UP001187192"/>
    </source>
</evidence>
<feature type="region of interest" description="Disordered" evidence="1">
    <location>
        <begin position="1"/>
        <end position="35"/>
    </location>
</feature>
<sequence>MTHKTSSANKKTRLPSQQTLTSSRLTSLLGQSEGMNQLEDNLDQLETKINLRARQIEPKPRDSRNRLESQPRHLPKVFARKYQETSQIHPWTRIAPRSVQFKSRINQEGYFPFPEKLSNKKSQPRSRRGNFLSPNAVSDYHRVRYFSSVLDQVHTFPPVLCAFIAELHS</sequence>
<feature type="compositionally biased region" description="Low complexity" evidence="1">
    <location>
        <begin position="14"/>
        <end position="32"/>
    </location>
</feature>
<dbReference type="AlphaFoldDB" id="A0AA88DRF8"/>
<feature type="region of interest" description="Disordered" evidence="1">
    <location>
        <begin position="113"/>
        <end position="133"/>
    </location>
</feature>
<proteinExistence type="predicted"/>
<dbReference type="Proteomes" id="UP001187192">
    <property type="component" value="Unassembled WGS sequence"/>
</dbReference>
<protein>
    <submittedName>
        <fullName evidence="2">Uncharacterized protein</fullName>
    </submittedName>
</protein>
<reference evidence="2" key="1">
    <citation type="submission" date="2023-07" db="EMBL/GenBank/DDBJ databases">
        <title>draft genome sequence of fig (Ficus carica).</title>
        <authorList>
            <person name="Takahashi T."/>
            <person name="Nishimura K."/>
        </authorList>
    </citation>
    <scope>NUCLEOTIDE SEQUENCE</scope>
</reference>
<feature type="region of interest" description="Disordered" evidence="1">
    <location>
        <begin position="51"/>
        <end position="73"/>
    </location>
</feature>
<gene>
    <name evidence="2" type="ORF">TIFTF001_029362</name>
</gene>
<dbReference type="EMBL" id="BTGU01000097">
    <property type="protein sequence ID" value="GMN60272.1"/>
    <property type="molecule type" value="Genomic_DNA"/>
</dbReference>
<feature type="compositionally biased region" description="Basic and acidic residues" evidence="1">
    <location>
        <begin position="54"/>
        <end position="71"/>
    </location>
</feature>
<organism evidence="2 3">
    <name type="scientific">Ficus carica</name>
    <name type="common">Common fig</name>
    <dbReference type="NCBI Taxonomy" id="3494"/>
    <lineage>
        <taxon>Eukaryota</taxon>
        <taxon>Viridiplantae</taxon>
        <taxon>Streptophyta</taxon>
        <taxon>Embryophyta</taxon>
        <taxon>Tracheophyta</taxon>
        <taxon>Spermatophyta</taxon>
        <taxon>Magnoliopsida</taxon>
        <taxon>eudicotyledons</taxon>
        <taxon>Gunneridae</taxon>
        <taxon>Pentapetalae</taxon>
        <taxon>rosids</taxon>
        <taxon>fabids</taxon>
        <taxon>Rosales</taxon>
        <taxon>Moraceae</taxon>
        <taxon>Ficeae</taxon>
        <taxon>Ficus</taxon>
    </lineage>
</organism>
<evidence type="ECO:0000256" key="1">
    <source>
        <dbReference type="SAM" id="MobiDB-lite"/>
    </source>
</evidence>
<keyword evidence="3" id="KW-1185">Reference proteome</keyword>
<evidence type="ECO:0000313" key="2">
    <source>
        <dbReference type="EMBL" id="GMN60272.1"/>
    </source>
</evidence>
<comment type="caution">
    <text evidence="2">The sequence shown here is derived from an EMBL/GenBank/DDBJ whole genome shotgun (WGS) entry which is preliminary data.</text>
</comment>
<accession>A0AA88DRF8</accession>
<name>A0AA88DRF8_FICCA</name>